<evidence type="ECO:0000313" key="3">
    <source>
        <dbReference type="Proteomes" id="UP000645865"/>
    </source>
</evidence>
<dbReference type="InterPro" id="IPR000873">
    <property type="entry name" value="AMP-dep_synth/lig_dom"/>
</dbReference>
<dbReference type="PANTHER" id="PTHR43845:SF1">
    <property type="entry name" value="BLR5969 PROTEIN"/>
    <property type="match status" value="1"/>
</dbReference>
<gene>
    <name evidence="2" type="ORF">YA0853_26655</name>
</gene>
<dbReference type="Gene3D" id="3.40.50.12780">
    <property type="entry name" value="N-terminal domain of ligase-like"/>
    <property type="match status" value="1"/>
</dbReference>
<dbReference type="RefSeq" id="WP_184316105.1">
    <property type="nucleotide sequence ID" value="NZ_JAEILH010000047.1"/>
</dbReference>
<comment type="caution">
    <text evidence="2">The sequence shown here is derived from an EMBL/GenBank/DDBJ whole genome shotgun (WGS) entry which is preliminary data.</text>
</comment>
<dbReference type="InterPro" id="IPR042099">
    <property type="entry name" value="ANL_N_sf"/>
</dbReference>
<dbReference type="SUPFAM" id="SSF56801">
    <property type="entry name" value="Acetyl-CoA synthetase-like"/>
    <property type="match status" value="1"/>
</dbReference>
<protein>
    <submittedName>
        <fullName evidence="2">AMP-binding protein</fullName>
    </submittedName>
</protein>
<evidence type="ECO:0000259" key="1">
    <source>
        <dbReference type="Pfam" id="PF00501"/>
    </source>
</evidence>
<proteinExistence type="predicted"/>
<sequence length="414" mass="46600">MNIKNKTSFDIERFNEMVSAYASQSYPMEMPEVTSYEDFALRYPPVDKQGLMAVSDKLISANKLRNCYVISTSGTTSRPLVLASRIFRDITENSYPYQIRGFMAEHVFCENDTVVNLLTAGCLGYNYEGMCRLLEPIGSTVLPVGRPDVMNNMPYLLETMVRFNANVLVGSPTGIIQIAQAAENLNIDLLITKIVFVGEAFHPSKRDFIQRLWPRAEFYSLYGATEFGFAAVNTPSMIEHHHLIISNWFFIEQASSGELLVTDLKSPVIPIIRYRIGDIGEIFQTGGDEFYLKVGSRAAEEFSLGGHRISLKLVERALIASGLSTEMYQLNLSIVEGGKDCLTVILDIEDSKICTSLAMHLEKYLLSISRLREAVTRGVSVIEYRGREQFIYSPRGKLNRLLDNRNKVPGVQKH</sequence>
<feature type="domain" description="AMP-dependent synthetase/ligase" evidence="1">
    <location>
        <begin position="64"/>
        <end position="233"/>
    </location>
</feature>
<dbReference type="AlphaFoldDB" id="A0A8I1E9G6"/>
<name>A0A8I1E9G6_9PSED</name>
<organism evidence="2 3">
    <name type="scientific">Pseudomonas rhodesiae</name>
    <dbReference type="NCBI Taxonomy" id="76760"/>
    <lineage>
        <taxon>Bacteria</taxon>
        <taxon>Pseudomonadati</taxon>
        <taxon>Pseudomonadota</taxon>
        <taxon>Gammaproteobacteria</taxon>
        <taxon>Pseudomonadales</taxon>
        <taxon>Pseudomonadaceae</taxon>
        <taxon>Pseudomonas</taxon>
    </lineage>
</organism>
<evidence type="ECO:0000313" key="2">
    <source>
        <dbReference type="EMBL" id="MBI6627204.1"/>
    </source>
</evidence>
<reference evidence="2" key="1">
    <citation type="submission" date="2020-12" db="EMBL/GenBank/DDBJ databases">
        <title>Comparative genomic insights into the epidemiology and virulence of plant pathogenic Pseudomonads from Turkey.</title>
        <authorList>
            <person name="Dillon M."/>
            <person name="Ruiz-Bedoya T."/>
            <person name="Bendalovic-Torma C."/>
            <person name="Guttman K.M."/>
            <person name="Kwak H."/>
            <person name="Middleton M.A."/>
            <person name="Wang P.W."/>
            <person name="Horuz S."/>
            <person name="Aysan Y."/>
            <person name="Guttman D.S."/>
        </authorList>
    </citation>
    <scope>NUCLEOTIDE SEQUENCE</scope>
    <source>
        <strain evidence="2">S5_IA_3a</strain>
    </source>
</reference>
<dbReference type="PANTHER" id="PTHR43845">
    <property type="entry name" value="BLR5969 PROTEIN"/>
    <property type="match status" value="1"/>
</dbReference>
<dbReference type="Pfam" id="PF00501">
    <property type="entry name" value="AMP-binding"/>
    <property type="match status" value="1"/>
</dbReference>
<dbReference type="EMBL" id="JAEILH010000047">
    <property type="protein sequence ID" value="MBI6627204.1"/>
    <property type="molecule type" value="Genomic_DNA"/>
</dbReference>
<dbReference type="Proteomes" id="UP000645865">
    <property type="component" value="Unassembled WGS sequence"/>
</dbReference>
<accession>A0A8I1E9G6</accession>